<dbReference type="InterPro" id="IPR011333">
    <property type="entry name" value="SKP1/BTB/POZ_sf"/>
</dbReference>
<accession>A0A9P6CE29</accession>
<comment type="caution">
    <text evidence="1">The sequence shown here is derived from an EMBL/GenBank/DDBJ whole genome shotgun (WGS) entry which is preliminary data.</text>
</comment>
<proteinExistence type="predicted"/>
<organism evidence="1 2">
    <name type="scientific">Collybia nuda</name>
    <dbReference type="NCBI Taxonomy" id="64659"/>
    <lineage>
        <taxon>Eukaryota</taxon>
        <taxon>Fungi</taxon>
        <taxon>Dikarya</taxon>
        <taxon>Basidiomycota</taxon>
        <taxon>Agaricomycotina</taxon>
        <taxon>Agaricomycetes</taxon>
        <taxon>Agaricomycetidae</taxon>
        <taxon>Agaricales</taxon>
        <taxon>Tricholomatineae</taxon>
        <taxon>Clitocybaceae</taxon>
        <taxon>Collybia</taxon>
    </lineage>
</organism>
<protein>
    <recommendedName>
        <fullName evidence="3">BTB domain-containing protein</fullName>
    </recommendedName>
</protein>
<dbReference type="Proteomes" id="UP000807353">
    <property type="component" value="Unassembled WGS sequence"/>
</dbReference>
<evidence type="ECO:0008006" key="3">
    <source>
        <dbReference type="Google" id="ProtNLM"/>
    </source>
</evidence>
<dbReference type="EMBL" id="MU150364">
    <property type="protein sequence ID" value="KAF9457629.1"/>
    <property type="molecule type" value="Genomic_DNA"/>
</dbReference>
<reference evidence="1" key="1">
    <citation type="submission" date="2020-11" db="EMBL/GenBank/DDBJ databases">
        <authorList>
            <consortium name="DOE Joint Genome Institute"/>
            <person name="Ahrendt S."/>
            <person name="Riley R."/>
            <person name="Andreopoulos W."/>
            <person name="Labutti K."/>
            <person name="Pangilinan J."/>
            <person name="Ruiz-Duenas F.J."/>
            <person name="Barrasa J.M."/>
            <person name="Sanchez-Garcia M."/>
            <person name="Camarero S."/>
            <person name="Miyauchi S."/>
            <person name="Serrano A."/>
            <person name="Linde D."/>
            <person name="Babiker R."/>
            <person name="Drula E."/>
            <person name="Ayuso-Fernandez I."/>
            <person name="Pacheco R."/>
            <person name="Padilla G."/>
            <person name="Ferreira P."/>
            <person name="Barriuso J."/>
            <person name="Kellner H."/>
            <person name="Castanera R."/>
            <person name="Alfaro M."/>
            <person name="Ramirez L."/>
            <person name="Pisabarro A.G."/>
            <person name="Kuo A."/>
            <person name="Tritt A."/>
            <person name="Lipzen A."/>
            <person name="He G."/>
            <person name="Yan M."/>
            <person name="Ng V."/>
            <person name="Cullen D."/>
            <person name="Martin F."/>
            <person name="Rosso M.-N."/>
            <person name="Henrissat B."/>
            <person name="Hibbett D."/>
            <person name="Martinez A.T."/>
            <person name="Grigoriev I.V."/>
        </authorList>
    </citation>
    <scope>NUCLEOTIDE SEQUENCE</scope>
    <source>
        <strain evidence="1">CBS 247.69</strain>
    </source>
</reference>
<name>A0A9P6CE29_9AGAR</name>
<dbReference type="AlphaFoldDB" id="A0A9P6CE29"/>
<dbReference type="Gene3D" id="3.30.710.10">
    <property type="entry name" value="Potassium Channel Kv1.1, Chain A"/>
    <property type="match status" value="1"/>
</dbReference>
<dbReference type="OrthoDB" id="3184970at2759"/>
<gene>
    <name evidence="1" type="ORF">BDZ94DRAFT_197618</name>
</gene>
<sequence length="272" mass="30682">MHQKKVCDPDADVIFTSSDGIYFLIHTKYIEAGAGALYPTKKSSSNLLDASALAYTTGGPVPLVEPSSVLEVLFGFIYPRRHPPLRRIPFESLAPLAEAAEKYQVFAAMNMCNTRMREAMHLNPVEVMNYAARYEYSDLLDDAAPLTLDIPLPKIAELMDIELLPDWLRFYDAIGQWIRSVSHPGHWTSPTELCPFWAQAIEGLAVSKWVKEQVRIEMYGNLSRPFGCGDVDLCRERAARHHGHLKSMLGTIRFGDARARRDGVMWRTSALR</sequence>
<keyword evidence="2" id="KW-1185">Reference proteome</keyword>
<evidence type="ECO:0000313" key="2">
    <source>
        <dbReference type="Proteomes" id="UP000807353"/>
    </source>
</evidence>
<evidence type="ECO:0000313" key="1">
    <source>
        <dbReference type="EMBL" id="KAF9457629.1"/>
    </source>
</evidence>